<feature type="region of interest" description="Disordered" evidence="1">
    <location>
        <begin position="211"/>
        <end position="247"/>
    </location>
</feature>
<evidence type="ECO:0008006" key="4">
    <source>
        <dbReference type="Google" id="ProtNLM"/>
    </source>
</evidence>
<evidence type="ECO:0000313" key="2">
    <source>
        <dbReference type="EMBL" id="MCX7570912.1"/>
    </source>
</evidence>
<dbReference type="EMBL" id="JAPMLT010000007">
    <property type="protein sequence ID" value="MCX7570912.1"/>
    <property type="molecule type" value="Genomic_DNA"/>
</dbReference>
<dbReference type="RefSeq" id="WP_267152158.1">
    <property type="nucleotide sequence ID" value="NZ_JAPMLT010000007.1"/>
</dbReference>
<feature type="region of interest" description="Disordered" evidence="1">
    <location>
        <begin position="1"/>
        <end position="22"/>
    </location>
</feature>
<reference evidence="2 3" key="1">
    <citation type="submission" date="2022-11" db="EMBL/GenBank/DDBJ databases">
        <title>Study of microbial diversity in lake waters.</title>
        <authorList>
            <person name="Zhang J."/>
        </authorList>
    </citation>
    <scope>NUCLEOTIDE SEQUENCE [LARGE SCALE GENOMIC DNA]</scope>
    <source>
        <strain evidence="2 3">DT12</strain>
    </source>
</reference>
<comment type="caution">
    <text evidence="2">The sequence shown here is derived from an EMBL/GenBank/DDBJ whole genome shotgun (WGS) entry which is preliminary data.</text>
</comment>
<protein>
    <recommendedName>
        <fullName evidence="4">N-acetyltransferase domain-containing protein</fullName>
    </recommendedName>
</protein>
<evidence type="ECO:0000256" key="1">
    <source>
        <dbReference type="SAM" id="MobiDB-lite"/>
    </source>
</evidence>
<sequence>MQGYKTVPRQHSVTAQRAAHPVRTAQTGAGRLLQMQQLYGNQKMGRLLTQYRGAPLQRMTSEGESSEPKGQVTISQIPEEKFFGTGPAGEKVTLTLQVQGNRVISIWASEKGEVHTGEVKFGIRHGVPIITWVEASPQSQRVGSALMYFAAKACQGVVPTIFVDNVLETARNYYEGMAFDTYLTVKEDGEQVASPSDMIGQTSEILLAAQSSMQKGWASETGETTTDETETQGKNNKKKRQQDCSVQ</sequence>
<evidence type="ECO:0000313" key="3">
    <source>
        <dbReference type="Proteomes" id="UP001208017"/>
    </source>
</evidence>
<keyword evidence="3" id="KW-1185">Reference proteome</keyword>
<accession>A0ABT3X4L7</accession>
<organism evidence="2 3">
    <name type="scientific">Tumebacillus lacus</name>
    <dbReference type="NCBI Taxonomy" id="2995335"/>
    <lineage>
        <taxon>Bacteria</taxon>
        <taxon>Bacillati</taxon>
        <taxon>Bacillota</taxon>
        <taxon>Bacilli</taxon>
        <taxon>Bacillales</taxon>
        <taxon>Alicyclobacillaceae</taxon>
        <taxon>Tumebacillus</taxon>
    </lineage>
</organism>
<gene>
    <name evidence="2" type="ORF">OS242_13260</name>
</gene>
<proteinExistence type="predicted"/>
<name>A0ABT3X4L7_9BACL</name>
<dbReference type="Proteomes" id="UP001208017">
    <property type="component" value="Unassembled WGS sequence"/>
</dbReference>